<reference evidence="3 4" key="1">
    <citation type="submission" date="2019-09" db="EMBL/GenBank/DDBJ databases">
        <title>Mumia zhuanghuii sp. nov. isolated from the intestinal contents of plateau pika (Ochotona curzoniae) in the Qinghai-Tibet plateau of China.</title>
        <authorList>
            <person name="Tian Z."/>
        </authorList>
    </citation>
    <scope>NUCLEOTIDE SEQUENCE [LARGE SCALE GENOMIC DNA]</scope>
    <source>
        <strain evidence="4">350</strain>
    </source>
</reference>
<dbReference type="SUPFAM" id="SSF56059">
    <property type="entry name" value="Glutathione synthetase ATP-binding domain-like"/>
    <property type="match status" value="1"/>
</dbReference>
<comment type="caution">
    <text evidence="3">The sequence shown here is derived from an EMBL/GenBank/DDBJ whole genome shotgun (WGS) entry which is preliminary data.</text>
</comment>
<dbReference type="OrthoDB" id="3373978at2"/>
<dbReference type="InterPro" id="IPR053191">
    <property type="entry name" value="DcsG_Biosynth_Enzyme"/>
</dbReference>
<dbReference type="Gene3D" id="3.30.470.20">
    <property type="entry name" value="ATP-grasp fold, B domain"/>
    <property type="match status" value="1"/>
</dbReference>
<evidence type="ECO:0000313" key="3">
    <source>
        <dbReference type="EMBL" id="KAA1420398.1"/>
    </source>
</evidence>
<sequence>MARIALASSASYVDDSELDLLRRAVGNLGHDVTVEVWDDDAVDWHDFALTVIRTTWDYTDHHDEFLAWTRRVPRLRNRSDVIAWNTHKTYLRDLARLGCPVIPTAWDVTDQDTLAKHAEAWGVDADATEWVVKPAVSAGSRDTARWTDTDDALTHSRALVESGRTAMLQPYVDSVDAHGETAVLFVGGELSHAVVKGAMLAPGEGIRDDRDSREKITPTTASDAQVDVARRALRAAGEALGGGLDLLYARVDLVAGPDGAPQVIELELTEPSLFLPYVDGAAERFASAVTSAVNSLGRV</sequence>
<keyword evidence="1" id="KW-0547">Nucleotide-binding</keyword>
<name>A0A5Q6RQP3_9ACTN</name>
<feature type="domain" description="ATP-grasp" evidence="2">
    <location>
        <begin position="91"/>
        <end position="294"/>
    </location>
</feature>
<keyword evidence="1" id="KW-0067">ATP-binding</keyword>
<dbReference type="PANTHER" id="PTHR39217">
    <property type="match status" value="1"/>
</dbReference>
<dbReference type="InterPro" id="IPR011761">
    <property type="entry name" value="ATP-grasp"/>
</dbReference>
<evidence type="ECO:0000259" key="2">
    <source>
        <dbReference type="PROSITE" id="PS50975"/>
    </source>
</evidence>
<organism evidence="3 4">
    <name type="scientific">Mumia zhuanghuii</name>
    <dbReference type="NCBI Taxonomy" id="2585211"/>
    <lineage>
        <taxon>Bacteria</taxon>
        <taxon>Bacillati</taxon>
        <taxon>Actinomycetota</taxon>
        <taxon>Actinomycetes</taxon>
        <taxon>Propionibacteriales</taxon>
        <taxon>Nocardioidaceae</taxon>
        <taxon>Mumia</taxon>
    </lineage>
</organism>
<protein>
    <recommendedName>
        <fullName evidence="2">ATP-grasp domain-containing protein</fullName>
    </recommendedName>
</protein>
<dbReference type="GO" id="GO:0046872">
    <property type="term" value="F:metal ion binding"/>
    <property type="evidence" value="ECO:0007669"/>
    <property type="project" value="InterPro"/>
</dbReference>
<dbReference type="Proteomes" id="UP000307768">
    <property type="component" value="Unassembled WGS sequence"/>
</dbReference>
<dbReference type="EMBL" id="VDFQ02000005">
    <property type="protein sequence ID" value="KAA1420398.1"/>
    <property type="molecule type" value="Genomic_DNA"/>
</dbReference>
<dbReference type="PROSITE" id="PS50975">
    <property type="entry name" value="ATP_GRASP"/>
    <property type="match status" value="1"/>
</dbReference>
<gene>
    <name evidence="3" type="ORF">FE697_015640</name>
</gene>
<evidence type="ECO:0000256" key="1">
    <source>
        <dbReference type="PROSITE-ProRule" id="PRU00409"/>
    </source>
</evidence>
<accession>A0A5Q6RQP3</accession>
<evidence type="ECO:0000313" key="4">
    <source>
        <dbReference type="Proteomes" id="UP000307768"/>
    </source>
</evidence>
<dbReference type="PANTHER" id="PTHR39217:SF1">
    <property type="entry name" value="GLUTATHIONE SYNTHETASE"/>
    <property type="match status" value="1"/>
</dbReference>
<proteinExistence type="predicted"/>
<dbReference type="GO" id="GO:0005524">
    <property type="term" value="F:ATP binding"/>
    <property type="evidence" value="ECO:0007669"/>
    <property type="project" value="UniProtKB-UniRule"/>
</dbReference>
<dbReference type="RefSeq" id="WP_149770567.1">
    <property type="nucleotide sequence ID" value="NZ_VDFQ02000005.1"/>
</dbReference>
<dbReference type="AlphaFoldDB" id="A0A5Q6RQP3"/>